<dbReference type="EnsemblPlants" id="AUR62008048-RA">
    <property type="protein sequence ID" value="AUR62008048-RA:cds"/>
    <property type="gene ID" value="AUR62008048"/>
</dbReference>
<evidence type="ECO:0000256" key="6">
    <source>
        <dbReference type="ARBA" id="ARBA00022989"/>
    </source>
</evidence>
<dbReference type="PROSITE" id="PS50939">
    <property type="entry name" value="CYTOCHROME_B561"/>
    <property type="match status" value="1"/>
</dbReference>
<dbReference type="SMART" id="SM00665">
    <property type="entry name" value="B561"/>
    <property type="match status" value="1"/>
</dbReference>
<evidence type="ECO:0000256" key="7">
    <source>
        <dbReference type="ARBA" id="ARBA00023136"/>
    </source>
</evidence>
<feature type="transmembrane region" description="Helical" evidence="8">
    <location>
        <begin position="175"/>
        <end position="195"/>
    </location>
</feature>
<evidence type="ECO:0000256" key="9">
    <source>
        <dbReference type="SAM" id="SignalP"/>
    </source>
</evidence>
<feature type="signal peptide" evidence="9">
    <location>
        <begin position="1"/>
        <end position="19"/>
    </location>
</feature>
<dbReference type="PANTHER" id="PTHR23130:SF171">
    <property type="entry name" value="OS01G0895300 PROTEIN"/>
    <property type="match status" value="1"/>
</dbReference>
<feature type="domain" description="DOMON" evidence="10">
    <location>
        <begin position="52"/>
        <end position="156"/>
    </location>
</feature>
<evidence type="ECO:0000256" key="1">
    <source>
        <dbReference type="ARBA" id="ARBA00004370"/>
    </source>
</evidence>
<accession>A0A803L859</accession>
<name>A0A803L859_CHEQI</name>
<dbReference type="CDD" id="cd09631">
    <property type="entry name" value="DOMON_DOH"/>
    <property type="match status" value="1"/>
</dbReference>
<keyword evidence="13" id="KW-1185">Reference proteome</keyword>
<sequence length="296" mass="33441">MKLVAFTAFFLNLFLLVLSQNAEPCNSVIDYNEAVNFDTTAMFCQTVWKSNTGVVLRYVQAGPQLWSFLLSAPDTKTWLGIGFSTDGQMVGSSAMVGWMYQNGTGVVKQYDLQGTEPDKVLPDAGKSQTQSSLYTGIKRTHGALNMIGWGILMPIGAIVARYFRQWDPIWFYSHIAIQIFSFLFGLVGFILGFVVKDFIKAEVTHHKNIGILILILACFQVMALLIRPKKGTKPRKYWNWYHHNAGRILVIFAISNIFYGIRLGMEGSSWYGTYAVILALMVIVAIVLEIRLWRQR</sequence>
<dbReference type="OMA" id="WFYTHLA"/>
<evidence type="ECO:0000259" key="10">
    <source>
        <dbReference type="PROSITE" id="PS50836"/>
    </source>
</evidence>
<protein>
    <recommendedName>
        <fullName evidence="14">Cytochrome b561 and DOMON domain-containing protein</fullName>
    </recommendedName>
</protein>
<evidence type="ECO:0000313" key="13">
    <source>
        <dbReference type="Proteomes" id="UP000596660"/>
    </source>
</evidence>
<dbReference type="InterPro" id="IPR045266">
    <property type="entry name" value="DOH_DOMON"/>
</dbReference>
<dbReference type="GO" id="GO:0016020">
    <property type="term" value="C:membrane"/>
    <property type="evidence" value="ECO:0007669"/>
    <property type="project" value="UniProtKB-SubCell"/>
</dbReference>
<dbReference type="Pfam" id="PF03188">
    <property type="entry name" value="Cytochrom_B561"/>
    <property type="match status" value="1"/>
</dbReference>
<feature type="chain" id="PRO_5031235524" description="Cytochrome b561 and DOMON domain-containing protein" evidence="9">
    <location>
        <begin position="20"/>
        <end position="296"/>
    </location>
</feature>
<keyword evidence="7 8" id="KW-0472">Membrane</keyword>
<evidence type="ECO:0000256" key="4">
    <source>
        <dbReference type="ARBA" id="ARBA00022729"/>
    </source>
</evidence>
<dbReference type="Proteomes" id="UP000596660">
    <property type="component" value="Unplaced"/>
</dbReference>
<keyword evidence="4 9" id="KW-0732">Signal</keyword>
<evidence type="ECO:0000256" key="8">
    <source>
        <dbReference type="SAM" id="Phobius"/>
    </source>
</evidence>
<keyword evidence="6 8" id="KW-1133">Transmembrane helix</keyword>
<evidence type="ECO:0000256" key="5">
    <source>
        <dbReference type="ARBA" id="ARBA00022982"/>
    </source>
</evidence>
<dbReference type="Gramene" id="AUR62008048-RA">
    <property type="protein sequence ID" value="AUR62008048-RA:cds"/>
    <property type="gene ID" value="AUR62008048"/>
</dbReference>
<feature type="domain" description="Cytochrome b561" evidence="11">
    <location>
        <begin position="103"/>
        <end position="296"/>
    </location>
</feature>
<organism evidence="12 13">
    <name type="scientific">Chenopodium quinoa</name>
    <name type="common">Quinoa</name>
    <dbReference type="NCBI Taxonomy" id="63459"/>
    <lineage>
        <taxon>Eukaryota</taxon>
        <taxon>Viridiplantae</taxon>
        <taxon>Streptophyta</taxon>
        <taxon>Embryophyta</taxon>
        <taxon>Tracheophyta</taxon>
        <taxon>Spermatophyta</taxon>
        <taxon>Magnoliopsida</taxon>
        <taxon>eudicotyledons</taxon>
        <taxon>Gunneridae</taxon>
        <taxon>Pentapetalae</taxon>
        <taxon>Caryophyllales</taxon>
        <taxon>Chenopodiaceae</taxon>
        <taxon>Chenopodioideae</taxon>
        <taxon>Atripliceae</taxon>
        <taxon>Chenopodium</taxon>
    </lineage>
</organism>
<feature type="transmembrane region" description="Helical" evidence="8">
    <location>
        <begin position="247"/>
        <end position="265"/>
    </location>
</feature>
<feature type="transmembrane region" description="Helical" evidence="8">
    <location>
        <begin position="142"/>
        <end position="163"/>
    </location>
</feature>
<evidence type="ECO:0000256" key="2">
    <source>
        <dbReference type="ARBA" id="ARBA00022448"/>
    </source>
</evidence>
<dbReference type="PROSITE" id="PS50836">
    <property type="entry name" value="DOMON"/>
    <property type="match status" value="1"/>
</dbReference>
<feature type="transmembrane region" description="Helical" evidence="8">
    <location>
        <begin position="271"/>
        <end position="293"/>
    </location>
</feature>
<keyword evidence="2" id="KW-0813">Transport</keyword>
<dbReference type="PANTHER" id="PTHR23130">
    <property type="entry name" value="CYTOCHROME B561 AND DOMON DOMAIN-CONTAINING PROTEIN"/>
    <property type="match status" value="1"/>
</dbReference>
<dbReference type="InterPro" id="IPR005018">
    <property type="entry name" value="DOMON_domain"/>
</dbReference>
<reference evidence="12" key="1">
    <citation type="journal article" date="2017" name="Nature">
        <title>The genome of Chenopodium quinoa.</title>
        <authorList>
            <person name="Jarvis D.E."/>
            <person name="Ho Y.S."/>
            <person name="Lightfoot D.J."/>
            <person name="Schmoeckel S.M."/>
            <person name="Li B."/>
            <person name="Borm T.J.A."/>
            <person name="Ohyanagi H."/>
            <person name="Mineta K."/>
            <person name="Michell C.T."/>
            <person name="Saber N."/>
            <person name="Kharbatia N.M."/>
            <person name="Rupper R.R."/>
            <person name="Sharp A.R."/>
            <person name="Dally N."/>
            <person name="Boughton B.A."/>
            <person name="Woo Y.H."/>
            <person name="Gao G."/>
            <person name="Schijlen E.G.W.M."/>
            <person name="Guo X."/>
            <person name="Momin A.A."/>
            <person name="Negrao S."/>
            <person name="Al-Babili S."/>
            <person name="Gehring C."/>
            <person name="Roessner U."/>
            <person name="Jung C."/>
            <person name="Murphy K."/>
            <person name="Arold S.T."/>
            <person name="Gojobori T."/>
            <person name="van der Linden C.G."/>
            <person name="van Loo E.N."/>
            <person name="Jellen E.N."/>
            <person name="Maughan P.J."/>
            <person name="Tester M."/>
        </authorList>
    </citation>
    <scope>NUCLEOTIDE SEQUENCE [LARGE SCALE GENOMIC DNA]</scope>
    <source>
        <strain evidence="12">cv. PI 614886</strain>
    </source>
</reference>
<dbReference type="AlphaFoldDB" id="A0A803L859"/>
<keyword evidence="5" id="KW-0249">Electron transport</keyword>
<evidence type="ECO:0000256" key="3">
    <source>
        <dbReference type="ARBA" id="ARBA00022692"/>
    </source>
</evidence>
<keyword evidence="3 8" id="KW-0812">Transmembrane</keyword>
<feature type="transmembrane region" description="Helical" evidence="8">
    <location>
        <begin position="207"/>
        <end position="226"/>
    </location>
</feature>
<dbReference type="Gene3D" id="1.20.120.1770">
    <property type="match status" value="1"/>
</dbReference>
<evidence type="ECO:0000313" key="12">
    <source>
        <dbReference type="EnsemblPlants" id="AUR62008048-RA:cds"/>
    </source>
</evidence>
<comment type="subcellular location">
    <subcellularLocation>
        <location evidence="1">Membrane</location>
    </subcellularLocation>
</comment>
<reference evidence="12" key="2">
    <citation type="submission" date="2021-03" db="UniProtKB">
        <authorList>
            <consortium name="EnsemblPlants"/>
        </authorList>
    </citation>
    <scope>IDENTIFICATION</scope>
</reference>
<evidence type="ECO:0000259" key="11">
    <source>
        <dbReference type="PROSITE" id="PS50939"/>
    </source>
</evidence>
<proteinExistence type="predicted"/>
<dbReference type="CDD" id="cd08760">
    <property type="entry name" value="Cyt_b561_FRRS1_like"/>
    <property type="match status" value="1"/>
</dbReference>
<dbReference type="InterPro" id="IPR006593">
    <property type="entry name" value="Cyt_b561/ferric_Rdtase_TM"/>
</dbReference>
<evidence type="ECO:0008006" key="14">
    <source>
        <dbReference type="Google" id="ProtNLM"/>
    </source>
</evidence>